<proteinExistence type="predicted"/>
<keyword evidence="1" id="KW-0732">Signal</keyword>
<feature type="domain" description="Ig-like SoxY" evidence="2">
    <location>
        <begin position="44"/>
        <end position="142"/>
    </location>
</feature>
<feature type="chain" id="PRO_5027685055" evidence="1">
    <location>
        <begin position="24"/>
        <end position="145"/>
    </location>
</feature>
<evidence type="ECO:0000313" key="3">
    <source>
        <dbReference type="EMBL" id="CAA6820804.1"/>
    </source>
</evidence>
<dbReference type="EMBL" id="CACVAR010000317">
    <property type="protein sequence ID" value="CAA6820804.1"/>
    <property type="molecule type" value="Genomic_DNA"/>
</dbReference>
<dbReference type="Gene3D" id="2.60.40.2470">
    <property type="entry name" value="SoxY domain"/>
    <property type="match status" value="1"/>
</dbReference>
<sequence>MERRKFLGLGLAAATLVPASLSAVDFRATKPAAWSATTVADAIKALYGDIKAEESGIKLTVPKKAANPGAVPVKIKSKIPMKSITILQDANAASAVATYTMDKDTIVDLSIKIKMGKPGTITVIGEGQDGKFYSVAKKVDLGEAC</sequence>
<organism evidence="3">
    <name type="scientific">uncultured Sulfurovum sp</name>
    <dbReference type="NCBI Taxonomy" id="269237"/>
    <lineage>
        <taxon>Bacteria</taxon>
        <taxon>Pseudomonadati</taxon>
        <taxon>Campylobacterota</taxon>
        <taxon>Epsilonproteobacteria</taxon>
        <taxon>Campylobacterales</taxon>
        <taxon>Sulfurovaceae</taxon>
        <taxon>Sulfurovum</taxon>
        <taxon>environmental samples</taxon>
    </lineage>
</organism>
<dbReference type="InterPro" id="IPR032711">
    <property type="entry name" value="SoxY"/>
</dbReference>
<evidence type="ECO:0000256" key="1">
    <source>
        <dbReference type="SAM" id="SignalP"/>
    </source>
</evidence>
<gene>
    <name evidence="3" type="ORF">HELGO_WM21597</name>
</gene>
<protein>
    <submittedName>
        <fullName evidence="3">Sulfur oxidation protein SoxY</fullName>
    </submittedName>
</protein>
<dbReference type="InterPro" id="IPR038162">
    <property type="entry name" value="SoxY_sf"/>
</dbReference>
<name>A0A6S6TN56_9BACT</name>
<reference evidence="3" key="1">
    <citation type="submission" date="2020-01" db="EMBL/GenBank/DDBJ databases">
        <authorList>
            <person name="Meier V. D."/>
            <person name="Meier V D."/>
        </authorList>
    </citation>
    <scope>NUCLEOTIDE SEQUENCE</scope>
    <source>
        <strain evidence="3">HLG_WM_MAG_03</strain>
    </source>
</reference>
<accession>A0A6S6TN56</accession>
<feature type="signal peptide" evidence="1">
    <location>
        <begin position="1"/>
        <end position="23"/>
    </location>
</feature>
<dbReference type="AlphaFoldDB" id="A0A6S6TN56"/>
<evidence type="ECO:0000259" key="2">
    <source>
        <dbReference type="Pfam" id="PF13501"/>
    </source>
</evidence>
<dbReference type="Pfam" id="PF13501">
    <property type="entry name" value="SoxY"/>
    <property type="match status" value="1"/>
</dbReference>